<dbReference type="GO" id="GO:0005634">
    <property type="term" value="C:nucleus"/>
    <property type="evidence" value="ECO:0007669"/>
    <property type="project" value="UniProtKB-SubCell"/>
</dbReference>
<protein>
    <recommendedName>
        <fullName evidence="2">Homeobox domain-containing protein</fullName>
    </recommendedName>
</protein>
<dbReference type="CDD" id="cd00086">
    <property type="entry name" value="homeodomain"/>
    <property type="match status" value="1"/>
</dbReference>
<dbReference type="Proteomes" id="UP000828390">
    <property type="component" value="Unassembled WGS sequence"/>
</dbReference>
<dbReference type="AlphaFoldDB" id="A0A9D4QX50"/>
<dbReference type="EMBL" id="JAIWYP010000003">
    <property type="protein sequence ID" value="KAH3846178.1"/>
    <property type="molecule type" value="Genomic_DNA"/>
</dbReference>
<proteinExistence type="predicted"/>
<comment type="caution">
    <text evidence="3">The sequence shown here is derived from an EMBL/GenBank/DDBJ whole genome shotgun (WGS) entry which is preliminary data.</text>
</comment>
<dbReference type="Gene3D" id="1.10.10.60">
    <property type="entry name" value="Homeodomain-like"/>
    <property type="match status" value="1"/>
</dbReference>
<dbReference type="InterPro" id="IPR001356">
    <property type="entry name" value="HD"/>
</dbReference>
<sequence length="124" mass="14598">MQMEYDFFFKYIHKIQFYFQVWFQNRRAKYRKQEKQLAKSLSPVIPSCNSMMRNIYPTSSRPYGGYPSPGGMNSMGRYPQMNTSYAPVGQYPTMNTMQSNLGPSMPRQLQQFPGMTSEYNLVRI</sequence>
<evidence type="ECO:0000313" key="4">
    <source>
        <dbReference type="Proteomes" id="UP000828390"/>
    </source>
</evidence>
<name>A0A9D4QX50_DREPO</name>
<gene>
    <name evidence="3" type="ORF">DPMN_088476</name>
</gene>
<dbReference type="PROSITE" id="PS50071">
    <property type="entry name" value="HOMEOBOX_2"/>
    <property type="match status" value="1"/>
</dbReference>
<dbReference type="SUPFAM" id="SSF46689">
    <property type="entry name" value="Homeodomain-like"/>
    <property type="match status" value="1"/>
</dbReference>
<accession>A0A9D4QX50</accession>
<evidence type="ECO:0000313" key="3">
    <source>
        <dbReference type="EMBL" id="KAH3846178.1"/>
    </source>
</evidence>
<feature type="domain" description="Homeobox" evidence="2">
    <location>
        <begin position="20"/>
        <end position="33"/>
    </location>
</feature>
<dbReference type="InterPro" id="IPR009057">
    <property type="entry name" value="Homeodomain-like_sf"/>
</dbReference>
<reference evidence="3" key="2">
    <citation type="submission" date="2020-11" db="EMBL/GenBank/DDBJ databases">
        <authorList>
            <person name="McCartney M.A."/>
            <person name="Auch B."/>
            <person name="Kono T."/>
            <person name="Mallez S."/>
            <person name="Becker A."/>
            <person name="Gohl D.M."/>
            <person name="Silverstein K.A.T."/>
            <person name="Koren S."/>
            <person name="Bechman K.B."/>
            <person name="Herman A."/>
            <person name="Abrahante J.E."/>
            <person name="Garbe J."/>
        </authorList>
    </citation>
    <scope>NUCLEOTIDE SEQUENCE</scope>
    <source>
        <strain evidence="3">Duluth1</strain>
        <tissue evidence="3">Whole animal</tissue>
    </source>
</reference>
<comment type="subcellular location">
    <subcellularLocation>
        <location evidence="1">Nucleus</location>
    </subcellularLocation>
</comment>
<evidence type="ECO:0000259" key="2">
    <source>
        <dbReference type="PROSITE" id="PS50071"/>
    </source>
</evidence>
<dbReference type="GO" id="GO:0003677">
    <property type="term" value="F:DNA binding"/>
    <property type="evidence" value="ECO:0007669"/>
    <property type="project" value="UniProtKB-UniRule"/>
</dbReference>
<reference evidence="3" key="1">
    <citation type="journal article" date="2019" name="bioRxiv">
        <title>The Genome of the Zebra Mussel, Dreissena polymorpha: A Resource for Invasive Species Research.</title>
        <authorList>
            <person name="McCartney M.A."/>
            <person name="Auch B."/>
            <person name="Kono T."/>
            <person name="Mallez S."/>
            <person name="Zhang Y."/>
            <person name="Obille A."/>
            <person name="Becker A."/>
            <person name="Abrahante J.E."/>
            <person name="Garbe J."/>
            <person name="Badalamenti J.P."/>
            <person name="Herman A."/>
            <person name="Mangelson H."/>
            <person name="Liachko I."/>
            <person name="Sullivan S."/>
            <person name="Sone E.D."/>
            <person name="Koren S."/>
            <person name="Silverstein K.A.T."/>
            <person name="Beckman K.B."/>
            <person name="Gohl D.M."/>
        </authorList>
    </citation>
    <scope>NUCLEOTIDE SEQUENCE</scope>
    <source>
        <strain evidence="3">Duluth1</strain>
        <tissue evidence="3">Whole animal</tissue>
    </source>
</reference>
<evidence type="ECO:0000256" key="1">
    <source>
        <dbReference type="PROSITE-ProRule" id="PRU00108"/>
    </source>
</evidence>
<keyword evidence="1" id="KW-0371">Homeobox</keyword>
<keyword evidence="4" id="KW-1185">Reference proteome</keyword>
<keyword evidence="1" id="KW-0238">DNA-binding</keyword>
<organism evidence="3 4">
    <name type="scientific">Dreissena polymorpha</name>
    <name type="common">Zebra mussel</name>
    <name type="synonym">Mytilus polymorpha</name>
    <dbReference type="NCBI Taxonomy" id="45954"/>
    <lineage>
        <taxon>Eukaryota</taxon>
        <taxon>Metazoa</taxon>
        <taxon>Spiralia</taxon>
        <taxon>Lophotrochozoa</taxon>
        <taxon>Mollusca</taxon>
        <taxon>Bivalvia</taxon>
        <taxon>Autobranchia</taxon>
        <taxon>Heteroconchia</taxon>
        <taxon>Euheterodonta</taxon>
        <taxon>Imparidentia</taxon>
        <taxon>Neoheterodontei</taxon>
        <taxon>Myida</taxon>
        <taxon>Dreissenoidea</taxon>
        <taxon>Dreissenidae</taxon>
        <taxon>Dreissena</taxon>
    </lineage>
</organism>
<feature type="DNA-binding region" description="Homeobox" evidence="1">
    <location>
        <begin position="22"/>
        <end position="34"/>
    </location>
</feature>
<keyword evidence="1" id="KW-0539">Nucleus</keyword>